<evidence type="ECO:0000313" key="8">
    <source>
        <dbReference type="EMBL" id="PWA13617.1"/>
    </source>
</evidence>
<dbReference type="Gene3D" id="3.40.50.150">
    <property type="entry name" value="Vaccinia Virus protein VP39"/>
    <property type="match status" value="1"/>
</dbReference>
<accession>A0A2U1K8G4</accession>
<comment type="catalytic activity">
    <reaction evidence="5">
        <text>a 5'-end (N(2),N(7)-dimethyl 5'-triphosphoguanosine)-ribonucleoside in snRNA + S-adenosyl-L-methionine = a 5'-end (N(2),N(2),N(7)-trimethyl 5'-triphosphoguanosine)-ribonucleoside in snRNA + S-adenosyl-L-homocysteine + H(+)</text>
        <dbReference type="Rhea" id="RHEA:78479"/>
        <dbReference type="Rhea" id="RHEA-COMP:19087"/>
        <dbReference type="Rhea" id="RHEA-COMP:19089"/>
        <dbReference type="ChEBI" id="CHEBI:15378"/>
        <dbReference type="ChEBI" id="CHEBI:57856"/>
        <dbReference type="ChEBI" id="CHEBI:59789"/>
        <dbReference type="ChEBI" id="CHEBI:167623"/>
        <dbReference type="ChEBI" id="CHEBI:172880"/>
    </reaction>
    <physiologicalReaction direction="left-to-right" evidence="5">
        <dbReference type="Rhea" id="RHEA:78480"/>
    </physiologicalReaction>
</comment>
<dbReference type="OrthoDB" id="194443at2759"/>
<dbReference type="PANTHER" id="PTHR14741">
    <property type="entry name" value="S-ADENOSYLMETHIONINE-DEPENDENT METHYLTRANSFERASE RELATED"/>
    <property type="match status" value="1"/>
</dbReference>
<evidence type="ECO:0000256" key="7">
    <source>
        <dbReference type="ARBA" id="ARBA00049790"/>
    </source>
</evidence>
<evidence type="ECO:0000256" key="5">
    <source>
        <dbReference type="ARBA" id="ARBA00048763"/>
    </source>
</evidence>
<proteinExistence type="inferred from homology"/>
<reference evidence="8 9" key="1">
    <citation type="journal article" date="2018" name="Mol. Plant">
        <title>The genome of Artemisia annua provides insight into the evolution of Asteraceae family and artemisinin biosynthesis.</title>
        <authorList>
            <person name="Shen Q."/>
            <person name="Zhang L."/>
            <person name="Liao Z."/>
            <person name="Wang S."/>
            <person name="Yan T."/>
            <person name="Shi P."/>
            <person name="Liu M."/>
            <person name="Fu X."/>
            <person name="Pan Q."/>
            <person name="Wang Y."/>
            <person name="Lv Z."/>
            <person name="Lu X."/>
            <person name="Zhang F."/>
            <person name="Jiang W."/>
            <person name="Ma Y."/>
            <person name="Chen M."/>
            <person name="Hao X."/>
            <person name="Li L."/>
            <person name="Tang Y."/>
            <person name="Lv G."/>
            <person name="Zhou Y."/>
            <person name="Sun X."/>
            <person name="Brodelius P.E."/>
            <person name="Rose J.K.C."/>
            <person name="Tang K."/>
        </authorList>
    </citation>
    <scope>NUCLEOTIDE SEQUENCE [LARGE SCALE GENOMIC DNA]</scope>
    <source>
        <strain evidence="9">cv. Huhao1</strain>
        <tissue evidence="8">Leaf</tissue>
    </source>
</reference>
<dbReference type="Proteomes" id="UP000245207">
    <property type="component" value="Unassembled WGS sequence"/>
</dbReference>
<evidence type="ECO:0000256" key="3">
    <source>
        <dbReference type="ARBA" id="ARBA00047418"/>
    </source>
</evidence>
<comment type="catalytic activity">
    <reaction evidence="3">
        <text>a 5'-end (N(2),N(7)-dimethyl 5'-triphosphoguanosine)-ribonucleoside in snoRNA + S-adenosyl-L-methionine = a 5'-end (N(2),N(2),N(7)-trimethyl 5'-triphosphoguanosine)-ribonucleoside in snoRNA + S-adenosyl-L-homocysteine + H(+)</text>
        <dbReference type="Rhea" id="RHEA:78507"/>
        <dbReference type="Rhea" id="RHEA-COMP:19088"/>
        <dbReference type="Rhea" id="RHEA-COMP:19090"/>
        <dbReference type="ChEBI" id="CHEBI:15378"/>
        <dbReference type="ChEBI" id="CHEBI:57856"/>
        <dbReference type="ChEBI" id="CHEBI:59789"/>
        <dbReference type="ChEBI" id="CHEBI:167623"/>
        <dbReference type="ChEBI" id="CHEBI:172880"/>
    </reaction>
    <physiologicalReaction direction="left-to-right" evidence="3">
        <dbReference type="Rhea" id="RHEA:78508"/>
    </physiologicalReaction>
</comment>
<dbReference type="EMBL" id="PKPP01038326">
    <property type="protein sequence ID" value="PWA13617.1"/>
    <property type="molecule type" value="Genomic_DNA"/>
</dbReference>
<evidence type="ECO:0000256" key="1">
    <source>
        <dbReference type="ARBA" id="ARBA00018517"/>
    </source>
</evidence>
<evidence type="ECO:0000256" key="4">
    <source>
        <dbReference type="ARBA" id="ARBA00048740"/>
    </source>
</evidence>
<sequence>MFLPRNVDIDQLAELSLSANPPWALEVEKNILNGHLKAITAYFTDPSLVEYG</sequence>
<comment type="similarity">
    <text evidence="2">Belongs to the methyltransferase superfamily. Trimethylguanosine synthase family.</text>
</comment>
<comment type="caution">
    <text evidence="8">The sequence shown here is derived from an EMBL/GenBank/DDBJ whole genome shotgun (WGS) entry which is preliminary data.</text>
</comment>
<evidence type="ECO:0000313" key="9">
    <source>
        <dbReference type="Proteomes" id="UP000245207"/>
    </source>
</evidence>
<dbReference type="Pfam" id="PF09445">
    <property type="entry name" value="Methyltransf_15"/>
    <property type="match status" value="1"/>
</dbReference>
<protein>
    <recommendedName>
        <fullName evidence="1">Trimethylguanosine synthase</fullName>
    </recommendedName>
    <alternativeName>
        <fullName evidence="7">Cap-specific guanine-N(2) methyltransferase</fullName>
    </alternativeName>
</protein>
<dbReference type="GO" id="GO:0071164">
    <property type="term" value="F:RNA cap trimethylguanosine synthase activity"/>
    <property type="evidence" value="ECO:0007669"/>
    <property type="project" value="TreeGrafter"/>
</dbReference>
<dbReference type="PANTHER" id="PTHR14741:SF32">
    <property type="entry name" value="TRIMETHYLGUANOSINE SYNTHASE"/>
    <property type="match status" value="1"/>
</dbReference>
<name>A0A2U1K8G4_ARTAN</name>
<dbReference type="InterPro" id="IPR019012">
    <property type="entry name" value="RNA_cap_Gua-N2-MeTrfase"/>
</dbReference>
<organism evidence="8 9">
    <name type="scientific">Artemisia annua</name>
    <name type="common">Sweet wormwood</name>
    <dbReference type="NCBI Taxonomy" id="35608"/>
    <lineage>
        <taxon>Eukaryota</taxon>
        <taxon>Viridiplantae</taxon>
        <taxon>Streptophyta</taxon>
        <taxon>Embryophyta</taxon>
        <taxon>Tracheophyta</taxon>
        <taxon>Spermatophyta</taxon>
        <taxon>Magnoliopsida</taxon>
        <taxon>eudicotyledons</taxon>
        <taxon>Gunneridae</taxon>
        <taxon>Pentapetalae</taxon>
        <taxon>asterids</taxon>
        <taxon>campanulids</taxon>
        <taxon>Asterales</taxon>
        <taxon>Asteraceae</taxon>
        <taxon>Asteroideae</taxon>
        <taxon>Anthemideae</taxon>
        <taxon>Artemisiinae</taxon>
        <taxon>Artemisia</taxon>
    </lineage>
</organism>
<evidence type="ECO:0000256" key="6">
    <source>
        <dbReference type="ARBA" id="ARBA00049075"/>
    </source>
</evidence>
<dbReference type="InterPro" id="IPR029063">
    <property type="entry name" value="SAM-dependent_MTases_sf"/>
</dbReference>
<keyword evidence="9" id="KW-1185">Reference proteome</keyword>
<evidence type="ECO:0000256" key="2">
    <source>
        <dbReference type="ARBA" id="ARBA00025783"/>
    </source>
</evidence>
<dbReference type="STRING" id="35608.A0A2U1K8G4"/>
<gene>
    <name evidence="8" type="ORF">CTI12_AA632090</name>
</gene>
<comment type="catalytic activity">
    <reaction evidence="6">
        <text>a 5'-end (N(7)-methyl 5'-triphosphoguanosine)-ribonucleoside in snRNA + S-adenosyl-L-methionine = a 5'-end (N(2),N(7)-dimethyl 5'-triphosphoguanosine)-ribonucleoside in snRNA + S-adenosyl-L-homocysteine + H(+)</text>
        <dbReference type="Rhea" id="RHEA:78471"/>
        <dbReference type="Rhea" id="RHEA-COMP:19085"/>
        <dbReference type="Rhea" id="RHEA-COMP:19087"/>
        <dbReference type="ChEBI" id="CHEBI:15378"/>
        <dbReference type="ChEBI" id="CHEBI:57856"/>
        <dbReference type="ChEBI" id="CHEBI:59789"/>
        <dbReference type="ChEBI" id="CHEBI:156461"/>
        <dbReference type="ChEBI" id="CHEBI:172880"/>
    </reaction>
    <physiologicalReaction direction="left-to-right" evidence="6">
        <dbReference type="Rhea" id="RHEA:78472"/>
    </physiologicalReaction>
</comment>
<dbReference type="AlphaFoldDB" id="A0A2U1K8G4"/>
<dbReference type="GO" id="GO:0005634">
    <property type="term" value="C:nucleus"/>
    <property type="evidence" value="ECO:0007669"/>
    <property type="project" value="TreeGrafter"/>
</dbReference>
<comment type="catalytic activity">
    <reaction evidence="4">
        <text>a 5'-end (N(7)-methyl 5'-triphosphoguanosine)-ribonucleoside in snoRNA + S-adenosyl-L-methionine = a 5'-end (N(2),N(7)-dimethyl 5'-triphosphoguanosine)-ribonucleoside in snoRNA + S-adenosyl-L-homocysteine + H(+)</text>
        <dbReference type="Rhea" id="RHEA:78475"/>
        <dbReference type="Rhea" id="RHEA-COMP:19086"/>
        <dbReference type="Rhea" id="RHEA-COMP:19088"/>
        <dbReference type="ChEBI" id="CHEBI:15378"/>
        <dbReference type="ChEBI" id="CHEBI:57856"/>
        <dbReference type="ChEBI" id="CHEBI:59789"/>
        <dbReference type="ChEBI" id="CHEBI:156461"/>
        <dbReference type="ChEBI" id="CHEBI:172880"/>
    </reaction>
    <physiologicalReaction direction="left-to-right" evidence="4">
        <dbReference type="Rhea" id="RHEA:78476"/>
    </physiologicalReaction>
</comment>